<name>A0ABS9TC03_9PSEU</name>
<gene>
    <name evidence="3" type="ORF">MMF94_10265</name>
</gene>
<dbReference type="NCBIfam" id="NF047619">
    <property type="entry name" value="NADase_discoid"/>
    <property type="match status" value="1"/>
</dbReference>
<evidence type="ECO:0008006" key="5">
    <source>
        <dbReference type="Google" id="ProtNLM"/>
    </source>
</evidence>
<feature type="region of interest" description="Disordered" evidence="1">
    <location>
        <begin position="40"/>
        <end position="99"/>
    </location>
</feature>
<protein>
    <recommendedName>
        <fullName evidence="5">Zinc ribbon domain-containing protein</fullName>
    </recommendedName>
</protein>
<dbReference type="InterPro" id="IPR057561">
    <property type="entry name" value="NADase_transloc"/>
</dbReference>
<organism evidence="3 4">
    <name type="scientific">Pseudonocardia alaniniphila</name>
    <dbReference type="NCBI Taxonomy" id="75291"/>
    <lineage>
        <taxon>Bacteria</taxon>
        <taxon>Bacillati</taxon>
        <taxon>Actinomycetota</taxon>
        <taxon>Actinomycetes</taxon>
        <taxon>Pseudonocardiales</taxon>
        <taxon>Pseudonocardiaceae</taxon>
        <taxon>Pseudonocardia</taxon>
    </lineage>
</organism>
<evidence type="ECO:0000256" key="2">
    <source>
        <dbReference type="SAM" id="Phobius"/>
    </source>
</evidence>
<dbReference type="InterPro" id="IPR008979">
    <property type="entry name" value="Galactose-bd-like_sf"/>
</dbReference>
<keyword evidence="2" id="KW-0472">Membrane</keyword>
<evidence type="ECO:0000313" key="4">
    <source>
        <dbReference type="Proteomes" id="UP001299970"/>
    </source>
</evidence>
<proteinExistence type="predicted"/>
<comment type="caution">
    <text evidence="3">The sequence shown here is derived from an EMBL/GenBank/DDBJ whole genome shotgun (WGS) entry which is preliminary data.</text>
</comment>
<dbReference type="RefSeq" id="WP_241036100.1">
    <property type="nucleotide sequence ID" value="NZ_BAAAJF010000020.1"/>
</dbReference>
<keyword evidence="2" id="KW-0812">Transmembrane</keyword>
<feature type="transmembrane region" description="Helical" evidence="2">
    <location>
        <begin position="195"/>
        <end position="215"/>
    </location>
</feature>
<feature type="compositionally biased region" description="Pro residues" evidence="1">
    <location>
        <begin position="50"/>
        <end position="77"/>
    </location>
</feature>
<feature type="region of interest" description="Disordered" evidence="1">
    <location>
        <begin position="1"/>
        <end position="21"/>
    </location>
</feature>
<keyword evidence="2" id="KW-1133">Transmembrane helix</keyword>
<keyword evidence="4" id="KW-1185">Reference proteome</keyword>
<dbReference type="Proteomes" id="UP001299970">
    <property type="component" value="Unassembled WGS sequence"/>
</dbReference>
<evidence type="ECO:0000256" key="1">
    <source>
        <dbReference type="SAM" id="MobiDB-lite"/>
    </source>
</evidence>
<accession>A0ABS9TC03</accession>
<dbReference type="Gene3D" id="2.60.120.260">
    <property type="entry name" value="Galactose-binding domain-like"/>
    <property type="match status" value="1"/>
</dbReference>
<evidence type="ECO:0000313" key="3">
    <source>
        <dbReference type="EMBL" id="MCH6166065.1"/>
    </source>
</evidence>
<sequence length="369" mass="40115">MSDENNPAPRCPNCGNEGPRSGKSFCEVCGDFVDWDEVSRAERAARQPKPKPAPEPPAPPAPAPAPAPAAAAAPPPVSTTAGFDDTPADSESKKSDLRRRARRLLVPLSGREEDEVVPVLPGRPEPPRPEVRPVVANEESGIVCWNCGVGNRADRKFCRNCGVDLSAGPPPAAPRKRSFWQRVRLWFARLSRAQLIGLAALLALAILAYPAFLLAQRLLNSETLLPPTTVAASAADTSHPPTSAFDGNQNSWWGTGQTGDSAGQYLQANYNRSINLRAVRITPGVSPRPQDRYNEYRPEQIDMTVRDAQGRETLFRLHLQDDVVQQISTPVDNVRQITLTLRSAYRSPGPDNKQVAIAEIEFLGTQSNG</sequence>
<dbReference type="EMBL" id="JAKXMK010000008">
    <property type="protein sequence ID" value="MCH6166065.1"/>
    <property type="molecule type" value="Genomic_DNA"/>
</dbReference>
<dbReference type="SUPFAM" id="SSF49785">
    <property type="entry name" value="Galactose-binding domain-like"/>
    <property type="match status" value="1"/>
</dbReference>
<reference evidence="3 4" key="1">
    <citation type="submission" date="2022-03" db="EMBL/GenBank/DDBJ databases">
        <title>Pseudonocardia alaer sp. nov., a novel actinomycete isolated from reed forest soil.</title>
        <authorList>
            <person name="Wang L."/>
        </authorList>
    </citation>
    <scope>NUCLEOTIDE SEQUENCE [LARGE SCALE GENOMIC DNA]</scope>
    <source>
        <strain evidence="3 4">Y-16303</strain>
    </source>
</reference>